<evidence type="ECO:0000256" key="7">
    <source>
        <dbReference type="ARBA" id="ARBA00052329"/>
    </source>
</evidence>
<comment type="catalytic activity">
    <reaction evidence="9">
        <text>shikimate + NADP(+) = 3-dehydroshikimate + NADPH + H(+)</text>
        <dbReference type="Rhea" id="RHEA:17737"/>
        <dbReference type="ChEBI" id="CHEBI:15378"/>
        <dbReference type="ChEBI" id="CHEBI:16630"/>
        <dbReference type="ChEBI" id="CHEBI:36208"/>
        <dbReference type="ChEBI" id="CHEBI:57783"/>
        <dbReference type="ChEBI" id="CHEBI:58349"/>
        <dbReference type="EC" id="1.1.1.25"/>
    </reaction>
</comment>
<keyword evidence="2 9" id="KW-0028">Amino-acid biosynthesis</keyword>
<feature type="binding site" evidence="9">
    <location>
        <begin position="134"/>
        <end position="138"/>
    </location>
    <ligand>
        <name>NADP(+)</name>
        <dbReference type="ChEBI" id="CHEBI:58349"/>
    </ligand>
</feature>
<dbReference type="InterPro" id="IPR036291">
    <property type="entry name" value="NAD(P)-bd_dom_sf"/>
</dbReference>
<evidence type="ECO:0000259" key="10">
    <source>
        <dbReference type="Pfam" id="PF08501"/>
    </source>
</evidence>
<dbReference type="InterPro" id="IPR041121">
    <property type="entry name" value="SDH_C"/>
</dbReference>
<reference evidence="13" key="1">
    <citation type="submission" date="2016-11" db="EMBL/GenBank/DDBJ databases">
        <authorList>
            <person name="Varghese N."/>
            <person name="Submissions S."/>
        </authorList>
    </citation>
    <scope>NUCLEOTIDE SEQUENCE [LARGE SCALE GENOMIC DNA]</scope>
    <source>
        <strain evidence="13">DSM 17957</strain>
    </source>
</reference>
<dbReference type="RefSeq" id="WP_110941478.1">
    <property type="nucleotide sequence ID" value="NZ_FQZV01000030.1"/>
</dbReference>
<evidence type="ECO:0000313" key="13">
    <source>
        <dbReference type="Proteomes" id="UP000184536"/>
    </source>
</evidence>
<feature type="binding site" evidence="9">
    <location>
        <position position="262"/>
    </location>
    <ligand>
        <name>shikimate</name>
        <dbReference type="ChEBI" id="CHEBI:36208"/>
    </ligand>
</feature>
<keyword evidence="4 9" id="KW-0560">Oxidoreductase</keyword>
<dbReference type="EC" id="1.1.1.25" evidence="9"/>
<feature type="active site" description="Proton acceptor" evidence="9">
    <location>
        <position position="74"/>
    </location>
</feature>
<sequence length="288" mass="30989">MTTNKINGRTRLVGLLGTPIKQTKSPHMHNSAFQYLDLDYAYLAFEVGNEALKQALDGLKVLNAAGCNVTMPNKQTVLPLLDELSQEAKLIGSVNTVLNDSGKLIGYNTDGRGFVKNLEENGVKVKGKKFLVAGAGGAGRAVAIQLAIDGAAEIFLIDVNDDLAKEVCGTINNNIETCKATPAKFGEFDLKEKLKAVDVLVNCTPLGMYPNEDKSIVDSADMLYPELIVADIVYSPLKTKLLSMAEEAGCKTVTGIGMMIWQGALAFKIWTGVDMPVDYIKDIILGSK</sequence>
<dbReference type="InterPro" id="IPR022893">
    <property type="entry name" value="Shikimate_DH_fam"/>
</dbReference>
<dbReference type="NCBIfam" id="TIGR00507">
    <property type="entry name" value="aroE"/>
    <property type="match status" value="1"/>
</dbReference>
<dbReference type="STRING" id="1121919.SAMN02745975_02360"/>
<evidence type="ECO:0000259" key="11">
    <source>
        <dbReference type="Pfam" id="PF18317"/>
    </source>
</evidence>
<dbReference type="Proteomes" id="UP000184536">
    <property type="component" value="Unassembled WGS sequence"/>
</dbReference>
<comment type="pathway">
    <text evidence="8">Aromatic compound metabolism; 3,4-dihydroxybenzoate biosynthesis; 3-dehydroquinate from D-quinate (NAD(+) route).</text>
</comment>
<feature type="binding site" evidence="9">
    <location>
        <position position="95"/>
    </location>
    <ligand>
        <name>shikimate</name>
        <dbReference type="ChEBI" id="CHEBI:36208"/>
    </ligand>
</feature>
<comment type="subunit">
    <text evidence="9">Homodimer.</text>
</comment>
<comment type="catalytic activity">
    <reaction evidence="6">
        <text>L-quinate + NAD(+) = 3-dehydroquinate + NADH + H(+)</text>
        <dbReference type="Rhea" id="RHEA:22364"/>
        <dbReference type="ChEBI" id="CHEBI:15378"/>
        <dbReference type="ChEBI" id="CHEBI:29751"/>
        <dbReference type="ChEBI" id="CHEBI:32364"/>
        <dbReference type="ChEBI" id="CHEBI:57540"/>
        <dbReference type="ChEBI" id="CHEBI:57945"/>
        <dbReference type="EC" id="1.1.1.24"/>
    </reaction>
</comment>
<dbReference type="GO" id="GO:0050661">
    <property type="term" value="F:NADP binding"/>
    <property type="evidence" value="ECO:0007669"/>
    <property type="project" value="InterPro"/>
</dbReference>
<feature type="domain" description="Shikimate dehydrogenase substrate binding N-terminal" evidence="10">
    <location>
        <begin position="15"/>
        <end position="97"/>
    </location>
</feature>
<protein>
    <recommendedName>
        <fullName evidence="9">Shikimate dehydrogenase (NADP(+))</fullName>
        <shortName evidence="9">SDH</shortName>
        <ecNumber evidence="9">1.1.1.25</ecNumber>
    </recommendedName>
</protein>
<feature type="binding site" evidence="9">
    <location>
        <position position="110"/>
    </location>
    <ligand>
        <name>shikimate</name>
        <dbReference type="ChEBI" id="CHEBI:36208"/>
    </ligand>
</feature>
<dbReference type="GO" id="GO:0008652">
    <property type="term" value="P:amino acid biosynthetic process"/>
    <property type="evidence" value="ECO:0007669"/>
    <property type="project" value="UniProtKB-KW"/>
</dbReference>
<feature type="binding site" evidence="9">
    <location>
        <position position="232"/>
    </location>
    <ligand>
        <name>NADP(+)</name>
        <dbReference type="ChEBI" id="CHEBI:58349"/>
    </ligand>
</feature>
<dbReference type="PANTHER" id="PTHR21089:SF1">
    <property type="entry name" value="BIFUNCTIONAL 3-DEHYDROQUINATE DEHYDRATASE_SHIKIMATE DEHYDROGENASE, CHLOROPLASTIC"/>
    <property type="match status" value="1"/>
</dbReference>
<dbReference type="EMBL" id="FQZV01000030">
    <property type="protein sequence ID" value="SHJ56457.1"/>
    <property type="molecule type" value="Genomic_DNA"/>
</dbReference>
<dbReference type="InterPro" id="IPR011342">
    <property type="entry name" value="Shikimate_DH"/>
</dbReference>
<evidence type="ECO:0000256" key="8">
    <source>
        <dbReference type="ARBA" id="ARBA00060613"/>
    </source>
</evidence>
<dbReference type="InterPro" id="IPR046346">
    <property type="entry name" value="Aminoacid_DH-like_N_sf"/>
</dbReference>
<dbReference type="Pfam" id="PF18317">
    <property type="entry name" value="SDH_C"/>
    <property type="match status" value="1"/>
</dbReference>
<feature type="binding site" evidence="9">
    <location>
        <position position="234"/>
    </location>
    <ligand>
        <name>shikimate</name>
        <dbReference type="ChEBI" id="CHEBI:36208"/>
    </ligand>
</feature>
<evidence type="ECO:0000256" key="6">
    <source>
        <dbReference type="ARBA" id="ARBA00051639"/>
    </source>
</evidence>
<evidence type="ECO:0000313" key="12">
    <source>
        <dbReference type="EMBL" id="SHJ56457.1"/>
    </source>
</evidence>
<evidence type="ECO:0000256" key="4">
    <source>
        <dbReference type="ARBA" id="ARBA00023002"/>
    </source>
</evidence>
<keyword evidence="3 9" id="KW-0521">NADP</keyword>
<evidence type="ECO:0000256" key="3">
    <source>
        <dbReference type="ARBA" id="ARBA00022857"/>
    </source>
</evidence>
<dbReference type="GO" id="GO:0052734">
    <property type="term" value="F:shikimate 3-dehydrogenase (NAD+) activity"/>
    <property type="evidence" value="ECO:0007669"/>
    <property type="project" value="RHEA"/>
</dbReference>
<dbReference type="Gene3D" id="3.40.50.720">
    <property type="entry name" value="NAD(P)-binding Rossmann-like Domain"/>
    <property type="match status" value="1"/>
</dbReference>
<dbReference type="GO" id="GO:0004764">
    <property type="term" value="F:shikimate 3-dehydrogenase (NADP+) activity"/>
    <property type="evidence" value="ECO:0007669"/>
    <property type="project" value="UniProtKB-UniRule"/>
</dbReference>
<comment type="pathway">
    <text evidence="1 9">Metabolic intermediate biosynthesis; chorismate biosynthesis; chorismate from D-erythrose 4-phosphate and phosphoenolpyruvate: step 4/7.</text>
</comment>
<dbReference type="OrthoDB" id="9792692at2"/>
<evidence type="ECO:0000256" key="1">
    <source>
        <dbReference type="ARBA" id="ARBA00004871"/>
    </source>
</evidence>
<evidence type="ECO:0000256" key="9">
    <source>
        <dbReference type="HAMAP-Rule" id="MF_00222"/>
    </source>
</evidence>
<gene>
    <name evidence="9" type="primary">aroE</name>
    <name evidence="12" type="ORF">SAMN02745975_02360</name>
</gene>
<dbReference type="HAMAP" id="MF_00222">
    <property type="entry name" value="Shikimate_DH_AroE"/>
    <property type="match status" value="1"/>
</dbReference>
<comment type="similarity">
    <text evidence="9">Belongs to the shikimate dehydrogenase family.</text>
</comment>
<evidence type="ECO:0000256" key="2">
    <source>
        <dbReference type="ARBA" id="ARBA00022605"/>
    </source>
</evidence>
<feature type="binding site" evidence="9">
    <location>
        <begin position="23"/>
        <end position="25"/>
    </location>
    <ligand>
        <name>shikimate</name>
        <dbReference type="ChEBI" id="CHEBI:36208"/>
    </ligand>
</feature>
<dbReference type="Gene3D" id="3.40.50.10860">
    <property type="entry name" value="Leucine Dehydrogenase, chain A, domain 1"/>
    <property type="match status" value="1"/>
</dbReference>
<dbReference type="PANTHER" id="PTHR21089">
    <property type="entry name" value="SHIKIMATE DEHYDROGENASE"/>
    <property type="match status" value="1"/>
</dbReference>
<accession>A0A1M6KC73</accession>
<dbReference type="GO" id="GO:0030266">
    <property type="term" value="F:quinate 3-dehydrogenase (NAD+) activity"/>
    <property type="evidence" value="ECO:0007669"/>
    <property type="project" value="UniProtKB-EC"/>
</dbReference>
<dbReference type="CDD" id="cd01065">
    <property type="entry name" value="NAD_bind_Shikimate_DH"/>
    <property type="match status" value="1"/>
</dbReference>
<name>A0A1M6KC73_9FIRM</name>
<dbReference type="AlphaFoldDB" id="A0A1M6KC73"/>
<dbReference type="Pfam" id="PF08501">
    <property type="entry name" value="Shikimate_dh_N"/>
    <property type="match status" value="1"/>
</dbReference>
<comment type="caution">
    <text evidence="9">Lacks conserved residue(s) required for the propagation of feature annotation.</text>
</comment>
<evidence type="ECO:0000256" key="5">
    <source>
        <dbReference type="ARBA" id="ARBA00023141"/>
    </source>
</evidence>
<dbReference type="FunFam" id="3.40.50.720:FF:000086">
    <property type="entry name" value="Quinate/shikimate dehydrogenase"/>
    <property type="match status" value="1"/>
</dbReference>
<comment type="catalytic activity">
    <reaction evidence="7">
        <text>shikimate + NAD(+) = 3-dehydroshikimate + NADH + H(+)</text>
        <dbReference type="Rhea" id="RHEA:17741"/>
        <dbReference type="ChEBI" id="CHEBI:15378"/>
        <dbReference type="ChEBI" id="CHEBI:16630"/>
        <dbReference type="ChEBI" id="CHEBI:36208"/>
        <dbReference type="ChEBI" id="CHEBI:57540"/>
        <dbReference type="ChEBI" id="CHEBI:57945"/>
    </reaction>
</comment>
<dbReference type="GO" id="GO:0019632">
    <property type="term" value="P:shikimate metabolic process"/>
    <property type="evidence" value="ECO:0007669"/>
    <property type="project" value="InterPro"/>
</dbReference>
<proteinExistence type="inferred from homology"/>
<keyword evidence="13" id="KW-1185">Reference proteome</keyword>
<dbReference type="NCBIfam" id="NF001319">
    <property type="entry name" value="PRK00258.3-3"/>
    <property type="match status" value="1"/>
</dbReference>
<feature type="binding site" evidence="9">
    <location>
        <position position="70"/>
    </location>
    <ligand>
        <name>shikimate</name>
        <dbReference type="ChEBI" id="CHEBI:36208"/>
    </ligand>
</feature>
<dbReference type="GO" id="GO:0009073">
    <property type="term" value="P:aromatic amino acid family biosynthetic process"/>
    <property type="evidence" value="ECO:0007669"/>
    <property type="project" value="UniProtKB-KW"/>
</dbReference>
<feature type="domain" description="SDH C-terminal" evidence="11">
    <location>
        <begin position="255"/>
        <end position="283"/>
    </location>
</feature>
<comment type="function">
    <text evidence="9">Involved in the biosynthesis of the chorismate, which leads to the biosynthesis of aromatic amino acids. Catalyzes the reversible NADPH linked reduction of 3-dehydroshikimate (DHSA) to yield shikimate (SA).</text>
</comment>
<keyword evidence="5 9" id="KW-0057">Aromatic amino acid biosynthesis</keyword>
<dbReference type="SUPFAM" id="SSF53223">
    <property type="entry name" value="Aminoacid dehydrogenase-like, N-terminal domain"/>
    <property type="match status" value="1"/>
</dbReference>
<dbReference type="GO" id="GO:0009423">
    <property type="term" value="P:chorismate biosynthetic process"/>
    <property type="evidence" value="ECO:0007669"/>
    <property type="project" value="UniProtKB-UniRule"/>
</dbReference>
<dbReference type="SUPFAM" id="SSF51735">
    <property type="entry name" value="NAD(P)-binding Rossmann-fold domains"/>
    <property type="match status" value="1"/>
</dbReference>
<dbReference type="InterPro" id="IPR013708">
    <property type="entry name" value="Shikimate_DH-bd_N"/>
</dbReference>
<feature type="binding site" evidence="9">
    <location>
        <position position="255"/>
    </location>
    <ligand>
        <name>NADP(+)</name>
        <dbReference type="ChEBI" id="CHEBI:58349"/>
    </ligand>
</feature>
<organism evidence="12 13">
    <name type="scientific">Geosporobacter subterraneus DSM 17957</name>
    <dbReference type="NCBI Taxonomy" id="1121919"/>
    <lineage>
        <taxon>Bacteria</taxon>
        <taxon>Bacillati</taxon>
        <taxon>Bacillota</taxon>
        <taxon>Clostridia</taxon>
        <taxon>Peptostreptococcales</taxon>
        <taxon>Thermotaleaceae</taxon>
        <taxon>Geosporobacter</taxon>
    </lineage>
</organism>
<dbReference type="UniPathway" id="UPA00053">
    <property type="reaction ID" value="UER00087"/>
</dbReference>